<accession>A0A4R4XFS6</accession>
<feature type="repeat" description="ANK" evidence="1">
    <location>
        <begin position="1"/>
        <end position="31"/>
    </location>
</feature>
<dbReference type="PROSITE" id="PS50297">
    <property type="entry name" value="ANK_REP_REGION"/>
    <property type="match status" value="1"/>
</dbReference>
<dbReference type="EMBL" id="SMKR01000008">
    <property type="protein sequence ID" value="TDD29768.1"/>
    <property type="molecule type" value="Genomic_DNA"/>
</dbReference>
<dbReference type="RefSeq" id="WP_132316002.1">
    <property type="nucleotide sequence ID" value="NZ_SMKR01000008.1"/>
</dbReference>
<dbReference type="SUPFAM" id="SSF48403">
    <property type="entry name" value="Ankyrin repeat"/>
    <property type="match status" value="1"/>
</dbReference>
<dbReference type="Gene3D" id="1.25.40.20">
    <property type="entry name" value="Ankyrin repeat-containing domain"/>
    <property type="match status" value="1"/>
</dbReference>
<evidence type="ECO:0000313" key="2">
    <source>
        <dbReference type="EMBL" id="TDD29768.1"/>
    </source>
</evidence>
<keyword evidence="3" id="KW-1185">Reference proteome</keyword>
<evidence type="ECO:0000313" key="3">
    <source>
        <dbReference type="Proteomes" id="UP000295172"/>
    </source>
</evidence>
<evidence type="ECO:0000256" key="1">
    <source>
        <dbReference type="PROSITE-ProRule" id="PRU00023"/>
    </source>
</evidence>
<dbReference type="AlphaFoldDB" id="A0A4R4XFS6"/>
<name>A0A4R4XFS6_9ACTN</name>
<keyword evidence="1" id="KW-0040">ANK repeat</keyword>
<dbReference type="OrthoDB" id="1438637at2"/>
<protein>
    <submittedName>
        <fullName evidence="2">Ankyrin repeat domain-containing protein</fullName>
    </submittedName>
</protein>
<organism evidence="2 3">
    <name type="scientific">Kribbella turkmenica</name>
    <dbReference type="NCBI Taxonomy" id="2530375"/>
    <lineage>
        <taxon>Bacteria</taxon>
        <taxon>Bacillati</taxon>
        <taxon>Actinomycetota</taxon>
        <taxon>Actinomycetes</taxon>
        <taxon>Propionibacteriales</taxon>
        <taxon>Kribbellaceae</taxon>
        <taxon>Kribbella</taxon>
    </lineage>
</organism>
<gene>
    <name evidence="2" type="ORF">E1218_03100</name>
</gene>
<dbReference type="Proteomes" id="UP000295172">
    <property type="component" value="Unassembled WGS sequence"/>
</dbReference>
<proteinExistence type="predicted"/>
<dbReference type="InterPro" id="IPR002110">
    <property type="entry name" value="Ankyrin_rpt"/>
</dbReference>
<dbReference type="InterPro" id="IPR036770">
    <property type="entry name" value="Ankyrin_rpt-contain_sf"/>
</dbReference>
<comment type="caution">
    <text evidence="2">The sequence shown here is derived from an EMBL/GenBank/DDBJ whole genome shotgun (WGS) entry which is preliminary data.</text>
</comment>
<reference evidence="2 3" key="1">
    <citation type="submission" date="2019-02" db="EMBL/GenBank/DDBJ databases">
        <title>Draft genome sequences of novel Actinobacteria.</title>
        <authorList>
            <person name="Sahin N."/>
            <person name="Ay H."/>
            <person name="Saygin H."/>
        </authorList>
    </citation>
    <scope>NUCLEOTIDE SEQUENCE [LARGE SCALE GENOMIC DNA]</scope>
    <source>
        <strain evidence="2 3">16K104</strain>
    </source>
</reference>
<dbReference type="PROSITE" id="PS50088">
    <property type="entry name" value="ANK_REPEAT"/>
    <property type="match status" value="1"/>
</dbReference>
<sequence>MTPAHLAVENEDLPRLRELLDGGVDVEEIDGGLTLLQHAVDVEIDGHTQTGEPLHVDVTAYLLARGADPLASPVGGGVGSALHMALLGGHWLAVSLMEAFPAREA</sequence>